<evidence type="ECO:0000256" key="1">
    <source>
        <dbReference type="SAM" id="MobiDB-lite"/>
    </source>
</evidence>
<dbReference type="EMBL" id="KZ613856">
    <property type="protein sequence ID" value="PMD54934.1"/>
    <property type="molecule type" value="Genomic_DNA"/>
</dbReference>
<dbReference type="OrthoDB" id="271448at2759"/>
<dbReference type="PANTHER" id="PTHR36578:SF1">
    <property type="entry name" value="APPLE DOMAIN-CONTAINING PROTEIN"/>
    <property type="match status" value="1"/>
</dbReference>
<dbReference type="Proteomes" id="UP000235371">
    <property type="component" value="Unassembled WGS sequence"/>
</dbReference>
<evidence type="ECO:0000313" key="3">
    <source>
        <dbReference type="Proteomes" id="UP000235371"/>
    </source>
</evidence>
<gene>
    <name evidence="2" type="ORF">K444DRAFT_633821</name>
</gene>
<keyword evidence="3" id="KW-1185">Reference proteome</keyword>
<dbReference type="STRING" id="1095630.A0A2J6SVY9"/>
<feature type="region of interest" description="Disordered" evidence="1">
    <location>
        <begin position="382"/>
        <end position="410"/>
    </location>
</feature>
<dbReference type="AlphaFoldDB" id="A0A2J6SVY9"/>
<reference evidence="2 3" key="1">
    <citation type="submission" date="2016-04" db="EMBL/GenBank/DDBJ databases">
        <title>A degradative enzymes factory behind the ericoid mycorrhizal symbiosis.</title>
        <authorList>
            <consortium name="DOE Joint Genome Institute"/>
            <person name="Martino E."/>
            <person name="Morin E."/>
            <person name="Grelet G."/>
            <person name="Kuo A."/>
            <person name="Kohler A."/>
            <person name="Daghino S."/>
            <person name="Barry K."/>
            <person name="Choi C."/>
            <person name="Cichocki N."/>
            <person name="Clum A."/>
            <person name="Copeland A."/>
            <person name="Hainaut M."/>
            <person name="Haridas S."/>
            <person name="Labutti K."/>
            <person name="Lindquist E."/>
            <person name="Lipzen A."/>
            <person name="Khouja H.-R."/>
            <person name="Murat C."/>
            <person name="Ohm R."/>
            <person name="Olson A."/>
            <person name="Spatafora J."/>
            <person name="Veneault-Fourrey C."/>
            <person name="Henrissat B."/>
            <person name="Grigoriev I."/>
            <person name="Martin F."/>
            <person name="Perotto S."/>
        </authorList>
    </citation>
    <scope>NUCLEOTIDE SEQUENCE [LARGE SCALE GENOMIC DNA]</scope>
    <source>
        <strain evidence="2 3">E</strain>
    </source>
</reference>
<dbReference type="RefSeq" id="XP_024731838.1">
    <property type="nucleotide sequence ID" value="XM_024883664.1"/>
</dbReference>
<evidence type="ECO:0000313" key="2">
    <source>
        <dbReference type="EMBL" id="PMD54934.1"/>
    </source>
</evidence>
<feature type="compositionally biased region" description="Polar residues" evidence="1">
    <location>
        <begin position="385"/>
        <end position="405"/>
    </location>
</feature>
<dbReference type="GeneID" id="36591741"/>
<sequence>MTTSLEYGRCRSTDNLEEAENYGDALRAHWRAQRPPIRYRNINLILENPLKAMAHKKATEPRDHVFALKDLYSEILGRIHIDYSMDISALFCKAAAALIDGSATLSEILHYAICAVVAKEQDLPPWVPDWTVQESFSPWPWSSAMWDVLPGHENHQYPRPPKARVSPDHRRLTVVAAPLGIVGILSEPLPSITADTADTLWLESLAERFRSWLVSKIPDVRFFVTAGNTMCVCKDAQQGDVVVLLSMRHGRSSASVPWSEAWILWHAVPLGSKTRQNTGRIHRYIVDLSASVSANTYLGLETLHTYDINLCAEYCNNKTLGTDFNVVAERDPCLNLSDTCTQPASSTEYKCTLRGSGVDTASATNCGCYRGQAQTAIASSDGFEKTNTNTNTPAQRPGGQATQQCGGDGSKGHDHPNTCISISFFPGPYNPAFCAAYADAKNTMNQKPPFWGKWIVILL</sequence>
<accession>A0A2J6SVY9</accession>
<protein>
    <submittedName>
        <fullName evidence="2">Uncharacterized protein</fullName>
    </submittedName>
</protein>
<proteinExistence type="predicted"/>
<dbReference type="InParanoid" id="A0A2J6SVY9"/>
<dbReference type="PANTHER" id="PTHR36578">
    <property type="entry name" value="CHROMOSOME 15, WHOLE GENOME SHOTGUN SEQUENCE"/>
    <property type="match status" value="1"/>
</dbReference>
<organism evidence="2 3">
    <name type="scientific">Hyaloscypha bicolor E</name>
    <dbReference type="NCBI Taxonomy" id="1095630"/>
    <lineage>
        <taxon>Eukaryota</taxon>
        <taxon>Fungi</taxon>
        <taxon>Dikarya</taxon>
        <taxon>Ascomycota</taxon>
        <taxon>Pezizomycotina</taxon>
        <taxon>Leotiomycetes</taxon>
        <taxon>Helotiales</taxon>
        <taxon>Hyaloscyphaceae</taxon>
        <taxon>Hyaloscypha</taxon>
        <taxon>Hyaloscypha bicolor</taxon>
    </lineage>
</organism>
<name>A0A2J6SVY9_9HELO</name>